<feature type="signal peptide" evidence="4">
    <location>
        <begin position="1"/>
        <end position="19"/>
    </location>
</feature>
<evidence type="ECO:0000313" key="6">
    <source>
        <dbReference type="Proteomes" id="UP000015524"/>
    </source>
</evidence>
<evidence type="ECO:0000256" key="1">
    <source>
        <dbReference type="ARBA" id="ARBA00022723"/>
    </source>
</evidence>
<evidence type="ECO:0000256" key="4">
    <source>
        <dbReference type="SAM" id="SignalP"/>
    </source>
</evidence>
<keyword evidence="2" id="KW-0325">Glycoprotein</keyword>
<dbReference type="Gene3D" id="2.160.20.10">
    <property type="entry name" value="Single-stranded right-handed beta-helix, Pectin lyase-like"/>
    <property type="match status" value="1"/>
</dbReference>
<organism evidence="5 6">
    <name type="scientific">Sphingobium baderi LL03</name>
    <dbReference type="NCBI Taxonomy" id="1114964"/>
    <lineage>
        <taxon>Bacteria</taxon>
        <taxon>Pseudomonadati</taxon>
        <taxon>Pseudomonadota</taxon>
        <taxon>Alphaproteobacteria</taxon>
        <taxon>Sphingomonadales</taxon>
        <taxon>Sphingomonadaceae</taxon>
        <taxon>Sphingobium</taxon>
    </lineage>
</organism>
<feature type="region of interest" description="Disordered" evidence="3">
    <location>
        <begin position="381"/>
        <end position="429"/>
    </location>
</feature>
<feature type="compositionally biased region" description="Basic and acidic residues" evidence="3">
    <location>
        <begin position="409"/>
        <end position="420"/>
    </location>
</feature>
<dbReference type="InterPro" id="IPR011050">
    <property type="entry name" value="Pectin_lyase_fold/virulence"/>
</dbReference>
<proteinExistence type="predicted"/>
<reference evidence="5 6" key="1">
    <citation type="journal article" date="2013" name="Genome Announc.">
        <title>Draft Genome Sequence of a Hexachlorocyclohexane-Degrading Bacterium, Sphingobium baderi Strain LL03T.</title>
        <authorList>
            <person name="Kaur J."/>
            <person name="Verma H."/>
            <person name="Tripathi C."/>
            <person name="Khurana J.P."/>
            <person name="Lal R."/>
        </authorList>
    </citation>
    <scope>NUCLEOTIDE SEQUENCE [LARGE SCALE GENOMIC DNA]</scope>
    <source>
        <strain evidence="5 6">LL03</strain>
    </source>
</reference>
<dbReference type="InterPro" id="IPR012334">
    <property type="entry name" value="Pectin_lyas_fold"/>
</dbReference>
<evidence type="ECO:0008006" key="7">
    <source>
        <dbReference type="Google" id="ProtNLM"/>
    </source>
</evidence>
<dbReference type="SUPFAM" id="SSF51126">
    <property type="entry name" value="Pectin lyase-like"/>
    <property type="match status" value="1"/>
</dbReference>
<keyword evidence="4" id="KW-0732">Signal</keyword>
<dbReference type="PATRIC" id="fig|1114964.3.peg.3480"/>
<dbReference type="GO" id="GO:0046872">
    <property type="term" value="F:metal ion binding"/>
    <property type="evidence" value="ECO:0007669"/>
    <property type="project" value="UniProtKB-KW"/>
</dbReference>
<name>T0HGJ9_9SPHN</name>
<evidence type="ECO:0000256" key="2">
    <source>
        <dbReference type="ARBA" id="ARBA00023180"/>
    </source>
</evidence>
<evidence type="ECO:0000256" key="3">
    <source>
        <dbReference type="SAM" id="MobiDB-lite"/>
    </source>
</evidence>
<dbReference type="AlphaFoldDB" id="T0HGJ9"/>
<dbReference type="EMBL" id="ATIB01000081">
    <property type="protein sequence ID" value="EQA98524.1"/>
    <property type="molecule type" value="Genomic_DNA"/>
</dbReference>
<protein>
    <recommendedName>
        <fullName evidence="7">Pectate lyase</fullName>
    </recommendedName>
</protein>
<keyword evidence="1" id="KW-0479">Metal-binding</keyword>
<dbReference type="PANTHER" id="PTHR42970">
    <property type="entry name" value="PECTATE LYASE C-RELATED"/>
    <property type="match status" value="1"/>
</dbReference>
<sequence>MMGKAVLLTLIAASALPVAALLSTSGVDRTDDARGAPGGPEAFPGAEGYGALSAGGRGGKIIAVTTLADGGPGSLRECIDHQGPRVCIFRVAGVIRFTQRPPIITHPFITIAGQTAPGGGITLAHGGGPWGVTPLLIKNTHDVVIRDIRVRPDLRGDVRGGNDAITFENSRNVIIDHVSGSWALDENINGQGDNDNVTISWSIFAEGIPKHDKCALLGSDPTKPQRMSFIYNACAHNGDRNPDMNFTPESCIDIVNNIFYDAGSQFAELWESYGGTWANVVGNVFRAGPSTSPQAIGIDRQQIGSRGAGRLFLKDNLFEGTFTQLAPSLSDITVDSPVCPLSIRPITPQAAYDAVLRQAGAFPRDEVDRRVVADIRNRTGHIRKQPGTIPPIAPAQAEPDGDGDGMPDAWERAHGTRPDVSDPWQDADGDGIANLDEYLDDAHRRLVAASD</sequence>
<dbReference type="OrthoDB" id="8737820at2"/>
<gene>
    <name evidence="5" type="ORF">L485_17730</name>
</gene>
<dbReference type="PANTHER" id="PTHR42970:SF1">
    <property type="entry name" value="PECTATE LYASE C-RELATED"/>
    <property type="match status" value="1"/>
</dbReference>
<comment type="caution">
    <text evidence="5">The sequence shown here is derived from an EMBL/GenBank/DDBJ whole genome shotgun (WGS) entry which is preliminary data.</text>
</comment>
<feature type="chain" id="PRO_5009975923" description="Pectate lyase" evidence="4">
    <location>
        <begin position="20"/>
        <end position="451"/>
    </location>
</feature>
<keyword evidence="6" id="KW-1185">Reference proteome</keyword>
<dbReference type="RefSeq" id="WP_021246126.1">
    <property type="nucleotide sequence ID" value="NZ_ATIB01000081.1"/>
</dbReference>
<dbReference type="eggNOG" id="COG3866">
    <property type="taxonomic scope" value="Bacteria"/>
</dbReference>
<evidence type="ECO:0000313" key="5">
    <source>
        <dbReference type="EMBL" id="EQA98524.1"/>
    </source>
</evidence>
<accession>T0HGJ9</accession>
<dbReference type="Proteomes" id="UP000015524">
    <property type="component" value="Unassembled WGS sequence"/>
</dbReference>
<dbReference type="InterPro" id="IPR052063">
    <property type="entry name" value="Polysaccharide_Lyase_1"/>
</dbReference>